<accession>A0A8T0VNW5</accession>
<organism evidence="2 3">
    <name type="scientific">Panicum virgatum</name>
    <name type="common">Blackwell switchgrass</name>
    <dbReference type="NCBI Taxonomy" id="38727"/>
    <lineage>
        <taxon>Eukaryota</taxon>
        <taxon>Viridiplantae</taxon>
        <taxon>Streptophyta</taxon>
        <taxon>Embryophyta</taxon>
        <taxon>Tracheophyta</taxon>
        <taxon>Spermatophyta</taxon>
        <taxon>Magnoliopsida</taxon>
        <taxon>Liliopsida</taxon>
        <taxon>Poales</taxon>
        <taxon>Poaceae</taxon>
        <taxon>PACMAD clade</taxon>
        <taxon>Panicoideae</taxon>
        <taxon>Panicodae</taxon>
        <taxon>Paniceae</taxon>
        <taxon>Panicinae</taxon>
        <taxon>Panicum</taxon>
        <taxon>Panicum sect. Hiantes</taxon>
    </lineage>
</organism>
<feature type="region of interest" description="Disordered" evidence="1">
    <location>
        <begin position="51"/>
        <end position="106"/>
    </location>
</feature>
<feature type="compositionally biased region" description="Low complexity" evidence="1">
    <location>
        <begin position="233"/>
        <end position="244"/>
    </location>
</feature>
<name>A0A8T0VNW5_PANVG</name>
<feature type="region of interest" description="Disordered" evidence="1">
    <location>
        <begin position="222"/>
        <end position="253"/>
    </location>
</feature>
<proteinExistence type="predicted"/>
<dbReference type="EMBL" id="CM029040">
    <property type="protein sequence ID" value="KAG2634213.1"/>
    <property type="molecule type" value="Genomic_DNA"/>
</dbReference>
<gene>
    <name evidence="2" type="ORF">PVAP13_2NG155003</name>
</gene>
<feature type="region of interest" description="Disordered" evidence="1">
    <location>
        <begin position="149"/>
        <end position="169"/>
    </location>
</feature>
<feature type="compositionally biased region" description="Gly residues" evidence="1">
    <location>
        <begin position="157"/>
        <end position="169"/>
    </location>
</feature>
<reference evidence="2" key="1">
    <citation type="submission" date="2020-05" db="EMBL/GenBank/DDBJ databases">
        <title>WGS assembly of Panicum virgatum.</title>
        <authorList>
            <person name="Lovell J.T."/>
            <person name="Jenkins J."/>
            <person name="Shu S."/>
            <person name="Juenger T.E."/>
            <person name="Schmutz J."/>
        </authorList>
    </citation>
    <scope>NUCLEOTIDE SEQUENCE</scope>
    <source>
        <strain evidence="2">AP13</strain>
    </source>
</reference>
<evidence type="ECO:0000313" key="2">
    <source>
        <dbReference type="EMBL" id="KAG2634213.1"/>
    </source>
</evidence>
<protein>
    <submittedName>
        <fullName evidence="2">Uncharacterized protein</fullName>
    </submittedName>
</protein>
<comment type="caution">
    <text evidence="2">The sequence shown here is derived from an EMBL/GenBank/DDBJ whole genome shotgun (WGS) entry which is preliminary data.</text>
</comment>
<keyword evidence="3" id="KW-1185">Reference proteome</keyword>
<feature type="compositionally biased region" description="Basic residues" evidence="1">
    <location>
        <begin position="78"/>
        <end position="96"/>
    </location>
</feature>
<sequence>MPPLSEADKRMSSKFSTVVGVCYHQCWAHLCSARAVRNYRGCSSALPPLLRPGPPPPPLHSAAPSPRCPAMAPPLGGRRGRVNGGRRKAPPARMRGRVGCGQGGVRWPSRPWRGLRRARRPPPLACVGGEEAREDPLRGLLGSRLQEGAGAPAVAGGEAGAAGEGPAAAGGGAEVEEVLGAGRRGRPGGPLAAWGAARHHGARGRHRICRPRLCLWLGGARRARARRPPPRNTSASVSHHASSTAHRRGRGMEDARAARVVHLRSVGLRCTTPLPRCRAMPPPPRASTREGDGGRARRRGRPPPRRRLPRGEQ</sequence>
<feature type="region of interest" description="Disordered" evidence="1">
    <location>
        <begin position="272"/>
        <end position="313"/>
    </location>
</feature>
<evidence type="ECO:0000313" key="3">
    <source>
        <dbReference type="Proteomes" id="UP000823388"/>
    </source>
</evidence>
<dbReference type="Proteomes" id="UP000823388">
    <property type="component" value="Chromosome 2N"/>
</dbReference>
<evidence type="ECO:0000256" key="1">
    <source>
        <dbReference type="SAM" id="MobiDB-lite"/>
    </source>
</evidence>
<feature type="compositionally biased region" description="Basic residues" evidence="1">
    <location>
        <begin position="296"/>
        <end position="313"/>
    </location>
</feature>
<dbReference type="AlphaFoldDB" id="A0A8T0VNW5"/>